<feature type="transmembrane region" description="Helical" evidence="1">
    <location>
        <begin position="29"/>
        <end position="48"/>
    </location>
</feature>
<dbReference type="EMBL" id="JADOGI010000043">
    <property type="protein sequence ID" value="MBF8187352.1"/>
    <property type="molecule type" value="Genomic_DNA"/>
</dbReference>
<gene>
    <name evidence="2" type="ORF">ITP53_16750</name>
</gene>
<evidence type="ECO:0000256" key="1">
    <source>
        <dbReference type="SAM" id="Phobius"/>
    </source>
</evidence>
<reference evidence="2" key="1">
    <citation type="submission" date="2020-11" db="EMBL/GenBank/DDBJ databases">
        <title>Whole-genome analyses of Nonomuraea sp. K274.</title>
        <authorList>
            <person name="Veyisoglu A."/>
        </authorList>
    </citation>
    <scope>NUCLEOTIDE SEQUENCE</scope>
    <source>
        <strain evidence="2">K274</strain>
    </source>
</reference>
<keyword evidence="1" id="KW-0812">Transmembrane</keyword>
<name>A0A931ADP8_9ACTN</name>
<dbReference type="RefSeq" id="WP_195896315.1">
    <property type="nucleotide sequence ID" value="NZ_JADOGI010000043.1"/>
</dbReference>
<keyword evidence="1" id="KW-0472">Membrane</keyword>
<evidence type="ECO:0000313" key="2">
    <source>
        <dbReference type="EMBL" id="MBF8187352.1"/>
    </source>
</evidence>
<proteinExistence type="predicted"/>
<keyword evidence="3" id="KW-1185">Reference proteome</keyword>
<keyword evidence="1" id="KW-1133">Transmembrane helix</keyword>
<dbReference type="Proteomes" id="UP000605361">
    <property type="component" value="Unassembled WGS sequence"/>
</dbReference>
<protein>
    <submittedName>
        <fullName evidence="2">Uncharacterized protein</fullName>
    </submittedName>
</protein>
<comment type="caution">
    <text evidence="2">The sequence shown here is derived from an EMBL/GenBank/DDBJ whole genome shotgun (WGS) entry which is preliminary data.</text>
</comment>
<evidence type="ECO:0000313" key="3">
    <source>
        <dbReference type="Proteomes" id="UP000605361"/>
    </source>
</evidence>
<organism evidence="2 3">
    <name type="scientific">Nonomuraea cypriaca</name>
    <dbReference type="NCBI Taxonomy" id="1187855"/>
    <lineage>
        <taxon>Bacteria</taxon>
        <taxon>Bacillati</taxon>
        <taxon>Actinomycetota</taxon>
        <taxon>Actinomycetes</taxon>
        <taxon>Streptosporangiales</taxon>
        <taxon>Streptosporangiaceae</taxon>
        <taxon>Nonomuraea</taxon>
    </lineage>
</organism>
<feature type="transmembrane region" description="Helical" evidence="1">
    <location>
        <begin position="55"/>
        <end position="77"/>
    </location>
</feature>
<accession>A0A931ADP8</accession>
<sequence length="90" mass="9441">MTAAALFALAVAALAVLLGVEAVRKRRWLEAGICGGSVPAAVFLAVAASEPAIPLWLVLFVAWLVVVLLGLACWSLIRAVEKARTGEDTR</sequence>
<dbReference type="AlphaFoldDB" id="A0A931ADP8"/>